<evidence type="ECO:0000313" key="3">
    <source>
        <dbReference type="Proteomes" id="UP000254161"/>
    </source>
</evidence>
<reference evidence="2 3" key="1">
    <citation type="submission" date="2018-06" db="EMBL/GenBank/DDBJ databases">
        <authorList>
            <consortium name="Pathogen Informatics"/>
            <person name="Doyle S."/>
        </authorList>
    </citation>
    <scope>NUCLEOTIDE SEQUENCE [LARGE SCALE GENOMIC DNA]</scope>
    <source>
        <strain evidence="2 3">NCTC12264</strain>
    </source>
</reference>
<accession>A0A381EJG9</accession>
<name>A0A381EJG9_CAMUP</name>
<evidence type="ECO:0000313" key="2">
    <source>
        <dbReference type="EMBL" id="SUX27080.1"/>
    </source>
</evidence>
<feature type="transmembrane region" description="Helical" evidence="1">
    <location>
        <begin position="6"/>
        <end position="23"/>
    </location>
</feature>
<proteinExistence type="predicted"/>
<evidence type="ECO:0000256" key="1">
    <source>
        <dbReference type="SAM" id="Phobius"/>
    </source>
</evidence>
<keyword evidence="1" id="KW-0812">Transmembrane</keyword>
<keyword evidence="1" id="KW-1133">Transmembrane helix</keyword>
<organism evidence="2 3">
    <name type="scientific">Campylobacter upsaliensis</name>
    <dbReference type="NCBI Taxonomy" id="28080"/>
    <lineage>
        <taxon>Bacteria</taxon>
        <taxon>Pseudomonadati</taxon>
        <taxon>Campylobacterota</taxon>
        <taxon>Epsilonproteobacteria</taxon>
        <taxon>Campylobacterales</taxon>
        <taxon>Campylobacteraceae</taxon>
        <taxon>Campylobacter</taxon>
    </lineage>
</organism>
<keyword evidence="1" id="KW-0472">Membrane</keyword>
<dbReference type="EMBL" id="UFUZ01000001">
    <property type="protein sequence ID" value="SUX27080.1"/>
    <property type="molecule type" value="Genomic_DNA"/>
</dbReference>
<protein>
    <submittedName>
        <fullName evidence="2">Uncharacterized protein</fullName>
    </submittedName>
</protein>
<dbReference type="Proteomes" id="UP000254161">
    <property type="component" value="Unassembled WGS sequence"/>
</dbReference>
<dbReference type="AlphaFoldDB" id="A0A381EJG9"/>
<sequence>MGEAGFILLFLIGLIVGFILRNIREGNRWI</sequence>
<gene>
    <name evidence="2" type="ORF">NCTC12264_01324</name>
</gene>